<dbReference type="Pfam" id="PF08327">
    <property type="entry name" value="AHSA1"/>
    <property type="match status" value="2"/>
</dbReference>
<comment type="caution">
    <text evidence="3">The sequence shown here is derived from an EMBL/GenBank/DDBJ whole genome shotgun (WGS) entry which is preliminary data.</text>
</comment>
<dbReference type="InterPro" id="IPR013538">
    <property type="entry name" value="ASHA1/2-like_C"/>
</dbReference>
<organism evidence="3 4">
    <name type="scientific">Micromonospora haikouensis</name>
    <dbReference type="NCBI Taxonomy" id="686309"/>
    <lineage>
        <taxon>Bacteria</taxon>
        <taxon>Bacillati</taxon>
        <taxon>Actinomycetota</taxon>
        <taxon>Actinomycetes</taxon>
        <taxon>Micromonosporales</taxon>
        <taxon>Micromonosporaceae</taxon>
        <taxon>Micromonospora</taxon>
    </lineage>
</organism>
<accession>A0A0D0X782</accession>
<comment type="similarity">
    <text evidence="1">Belongs to the AHA1 family.</text>
</comment>
<gene>
    <name evidence="3" type="ORF">TK50_07840</name>
</gene>
<evidence type="ECO:0000256" key="1">
    <source>
        <dbReference type="ARBA" id="ARBA00006817"/>
    </source>
</evidence>
<feature type="domain" description="Activator of Hsp90 ATPase homologue 1/2-like C-terminal" evidence="2">
    <location>
        <begin position="156"/>
        <end position="247"/>
    </location>
</feature>
<reference evidence="3 4" key="1">
    <citation type="submission" date="2015-01" db="EMBL/GenBank/DDBJ databases">
        <title>Sequencing and annotation of Micromonospora carbonacea strain JXNU-1 genome.</title>
        <authorList>
            <person name="Long Z."/>
            <person name="Huang Y."/>
            <person name="Jiang Y."/>
        </authorList>
    </citation>
    <scope>NUCLEOTIDE SEQUENCE [LARGE SCALE GENOMIC DNA]</scope>
    <source>
        <strain evidence="3 4">JXNU-1</strain>
    </source>
</reference>
<sequence>MTEPMTVRARLAAPVETVHRALTDPAELRVWLAEHAEVELPKRYAFWGRYTPEGDAPHQRLLHADERTLRFGWLLDGVETTTEFTLEPDGDATILTLRQSHFDFAEAMSGSTIRGVLQTYWALAIANLAAHLEGRQLLPRTDFTSADLRGELLIAAPLAKVYESLTDSAQASAWFGYPIGIEPWIGGRYAMGGFESGYAAKVVDLEPGRRMSIDWGPTGVTTWELAESQGRTKLTFVQSGFDEQNPPYAAWSGTVAGFGELVRFHELPDWRPIWLPDPTPVS</sequence>
<evidence type="ECO:0000313" key="4">
    <source>
        <dbReference type="Proteomes" id="UP000032254"/>
    </source>
</evidence>
<name>A0A0D0X782_9ACTN</name>
<evidence type="ECO:0000313" key="3">
    <source>
        <dbReference type="EMBL" id="KIR65340.1"/>
    </source>
</evidence>
<dbReference type="Gene3D" id="3.30.530.20">
    <property type="match status" value="2"/>
</dbReference>
<dbReference type="GeneID" id="301304051"/>
<dbReference type="OrthoDB" id="4538425at2"/>
<protein>
    <submittedName>
        <fullName evidence="3">ATPase</fullName>
    </submittedName>
</protein>
<keyword evidence="4" id="KW-1185">Reference proteome</keyword>
<feature type="domain" description="Activator of Hsp90 ATPase homologue 1/2-like C-terminal" evidence="2">
    <location>
        <begin position="13"/>
        <end position="133"/>
    </location>
</feature>
<dbReference type="Proteomes" id="UP000032254">
    <property type="component" value="Unassembled WGS sequence"/>
</dbReference>
<dbReference type="PATRIC" id="fig|47853.6.peg.1670"/>
<dbReference type="InterPro" id="IPR023393">
    <property type="entry name" value="START-like_dom_sf"/>
</dbReference>
<dbReference type="CDD" id="cd07814">
    <property type="entry name" value="SRPBCC_CalC_Aha1-like"/>
    <property type="match status" value="2"/>
</dbReference>
<proteinExistence type="inferred from homology"/>
<dbReference type="AlphaFoldDB" id="A0A0D0X782"/>
<evidence type="ECO:0000259" key="2">
    <source>
        <dbReference type="Pfam" id="PF08327"/>
    </source>
</evidence>
<dbReference type="SUPFAM" id="SSF55961">
    <property type="entry name" value="Bet v1-like"/>
    <property type="match status" value="2"/>
</dbReference>
<dbReference type="RefSeq" id="WP_043962117.1">
    <property type="nucleotide sequence ID" value="NZ_JXSX01000001.1"/>
</dbReference>
<dbReference type="EMBL" id="JXSX01000001">
    <property type="protein sequence ID" value="KIR65340.1"/>
    <property type="molecule type" value="Genomic_DNA"/>
</dbReference>